<sequence>MNLLHFGIFIIIINSIIINVNSNVISIKNENDLINSFKSDNSIDTLVIKVNRNIEILQDIEIKDCNYNKVSISGNSVDTSILDFRNNYLGFIFNNKNITEISINKVTIKGNLFFKNYDYKITISNSVIKGGIDLYNSNSTNNSSITFNKVEYYGGTNNKDNCMNLYGNVNITNSHFYGSSSCKDSILSYYGENINSIEVNNSSFDGVYSNNCISIIYSNESNIKSSTFERGAAFVEGGGAIRATESYISVNECTFQDNYTPHNGGVFYIFNCYSFEANNIEVYNAKAINKGSLLYMYSTSNFKTYGSITNSMQTDDGVDERNILGGGVIASVEGYSNLYVESFTGENLDSGYGIGAFTLNYASTIELMEITLTNISGSNVGGVLFTSENEESGSSFKVNGGTFTDFHQKSSRESSSLIRSSKNIEIVLENCEITEIYTKKGNFIYTMAPSTVELNNVYLEGHYSNDLVNLIQCDALNNSDICKLTLSDVTISTFESMNGIIVVYNGDISITNSYFTYSYTCLYSELCDYQLYSDDKSDGFIAYLGTGTNMTIESTTIESILGNIGFKAEKQTNINIIDSTVTYCSFYYSFIMIDTSSEYKYGHYLIENTVFDTNGGDCGSIINIEEIDENSSIIFNDSTFHANYASYGGVIYTASKLTPKYVSFNNCEFSNYKNTANEGFISYSLSKEYEPKISNIDELREGEKTFSTNPVGIKFMDDSIQTFSILSGERIPEGIKCEFIDDYGNIPIFKYESIDQKVSSISNYVFFNLEVEDKDNLAIIGKPISYCVLSGCSFPLIKIIGNPGTHKLKFQVDSYGPFKKFDNDSFEIEFTIEKCDESKFAYRDIENVGLKSCFSPQCLQNCNSGRCISNNVCNCTNTNRKGQFCNEYYKLERNIPIDYTIRITAFVLMGISLIIMITIVYYRQNNILKSGSIDFLVLILIGVLVNCFYIVTLTIGNKTKDLCIISYLTTNLGFTLVFGSITVKTYRIYRIGIKRRTMYLLVLIIGVVHALLLISWIITDTIKTEVDYTNDKKEFHRCYYPETKIFSILFNLIILYLGWHLTYACRNFRKEFNEQLNAPIYAYVLTMVFIEIISLEKGINIVVQDLFIAIGTIIHTIFVIHFIYIKKFYYIIFGMDVDFNSIMVTTNTKSSNPMLSNKNMIIKSRPDGKVTSTFGSQFATKSEMRNSTFSSQFLDRSESQSPLNSPQLDRIDVPKSSISIASPTTPTEKPNNNNN</sequence>
<keyword evidence="3 10" id="KW-1133">Transmembrane helix</keyword>
<dbReference type="InterPro" id="IPR002455">
    <property type="entry name" value="GPCR3_GABA-B"/>
</dbReference>
<dbReference type="PROSITE" id="PS50259">
    <property type="entry name" value="G_PROTEIN_RECEP_F3_4"/>
    <property type="match status" value="1"/>
</dbReference>
<evidence type="ECO:0000256" key="7">
    <source>
        <dbReference type="ARBA" id="ARBA00023180"/>
    </source>
</evidence>
<evidence type="ECO:0000256" key="11">
    <source>
        <dbReference type="SAM" id="SignalP"/>
    </source>
</evidence>
<reference evidence="13 14" key="1">
    <citation type="submission" date="2016-08" db="EMBL/GenBank/DDBJ databases">
        <title>A Parts List for Fungal Cellulosomes Revealed by Comparative Genomics.</title>
        <authorList>
            <consortium name="DOE Joint Genome Institute"/>
            <person name="Haitjema C.H."/>
            <person name="Gilmore S.P."/>
            <person name="Henske J.K."/>
            <person name="Solomon K.V."/>
            <person name="De Groot R."/>
            <person name="Kuo A."/>
            <person name="Mondo S.J."/>
            <person name="Salamov A.A."/>
            <person name="Labutti K."/>
            <person name="Zhao Z."/>
            <person name="Chiniquy J."/>
            <person name="Barry K."/>
            <person name="Brewer H.M."/>
            <person name="Purvine S.O."/>
            <person name="Wright A.T."/>
            <person name="Boxma B."/>
            <person name="Van Alen T."/>
            <person name="Hackstein J.H."/>
            <person name="Baker S.E."/>
            <person name="Grigoriev I.V."/>
            <person name="O'Malley M.A."/>
        </authorList>
    </citation>
    <scope>NUCLEOTIDE SEQUENCE [LARGE SCALE GENOMIC DNA]</scope>
    <source>
        <strain evidence="13 14">S4</strain>
    </source>
</reference>
<feature type="compositionally biased region" description="Low complexity" evidence="9">
    <location>
        <begin position="1216"/>
        <end position="1235"/>
    </location>
</feature>
<evidence type="ECO:0000256" key="2">
    <source>
        <dbReference type="ARBA" id="ARBA00022692"/>
    </source>
</evidence>
<comment type="caution">
    <text evidence="13">The sequence shown here is derived from an EMBL/GenBank/DDBJ whole genome shotgun (WGS) entry which is preliminary data.</text>
</comment>
<keyword evidence="5 10" id="KW-0472">Membrane</keyword>
<evidence type="ECO:0000259" key="12">
    <source>
        <dbReference type="PROSITE" id="PS50259"/>
    </source>
</evidence>
<feature type="domain" description="G-protein coupled receptors family 3 profile" evidence="12">
    <location>
        <begin position="897"/>
        <end position="1133"/>
    </location>
</feature>
<feature type="compositionally biased region" description="Polar residues" evidence="9">
    <location>
        <begin position="1195"/>
        <end position="1207"/>
    </location>
</feature>
<evidence type="ECO:0000256" key="6">
    <source>
        <dbReference type="ARBA" id="ARBA00023170"/>
    </source>
</evidence>
<keyword evidence="8" id="KW-0807">Transducer</keyword>
<keyword evidence="7" id="KW-0325">Glycoprotein</keyword>
<accession>A0A1Y1WP94</accession>
<keyword evidence="2 10" id="KW-0812">Transmembrane</keyword>
<feature type="transmembrane region" description="Helical" evidence="10">
    <location>
        <begin position="964"/>
        <end position="986"/>
    </location>
</feature>
<dbReference type="AlphaFoldDB" id="A0A1Y1WP94"/>
<dbReference type="PANTHER" id="PTHR10519">
    <property type="entry name" value="GABA-B RECEPTOR"/>
    <property type="match status" value="1"/>
</dbReference>
<gene>
    <name evidence="13" type="ORF">BCR32DRAFT_285275</name>
</gene>
<keyword evidence="4" id="KW-0297">G-protein coupled receptor</keyword>
<evidence type="ECO:0000256" key="9">
    <source>
        <dbReference type="SAM" id="MobiDB-lite"/>
    </source>
</evidence>
<protein>
    <recommendedName>
        <fullName evidence="12">G-protein coupled receptors family 3 profile domain-containing protein</fullName>
    </recommendedName>
</protein>
<organism evidence="13 14">
    <name type="scientific">Anaeromyces robustus</name>
    <dbReference type="NCBI Taxonomy" id="1754192"/>
    <lineage>
        <taxon>Eukaryota</taxon>
        <taxon>Fungi</taxon>
        <taxon>Fungi incertae sedis</taxon>
        <taxon>Chytridiomycota</taxon>
        <taxon>Chytridiomycota incertae sedis</taxon>
        <taxon>Neocallimastigomycetes</taxon>
        <taxon>Neocallimastigales</taxon>
        <taxon>Neocallimastigaceae</taxon>
        <taxon>Anaeromyces</taxon>
    </lineage>
</organism>
<feature type="chain" id="PRO_5013141436" description="G-protein coupled receptors family 3 profile domain-containing protein" evidence="11">
    <location>
        <begin position="23"/>
        <end position="1235"/>
    </location>
</feature>
<evidence type="ECO:0000256" key="3">
    <source>
        <dbReference type="ARBA" id="ARBA00022989"/>
    </source>
</evidence>
<keyword evidence="6" id="KW-0675">Receptor</keyword>
<dbReference type="Pfam" id="PF00003">
    <property type="entry name" value="7tm_3"/>
    <property type="match status" value="1"/>
</dbReference>
<evidence type="ECO:0000256" key="4">
    <source>
        <dbReference type="ARBA" id="ARBA00023040"/>
    </source>
</evidence>
<feature type="region of interest" description="Disordered" evidence="9">
    <location>
        <begin position="1195"/>
        <end position="1235"/>
    </location>
</feature>
<feature type="transmembrane region" description="Helical" evidence="10">
    <location>
        <begin position="933"/>
        <end position="952"/>
    </location>
</feature>
<name>A0A1Y1WP94_9FUNG</name>
<feature type="transmembrane region" description="Helical" evidence="10">
    <location>
        <begin position="1076"/>
        <end position="1094"/>
    </location>
</feature>
<dbReference type="EMBL" id="MCFG01000363">
    <property type="protein sequence ID" value="ORX75340.1"/>
    <property type="molecule type" value="Genomic_DNA"/>
</dbReference>
<dbReference type="InterPro" id="IPR017978">
    <property type="entry name" value="GPCR_3_C"/>
</dbReference>
<dbReference type="GO" id="GO:0007214">
    <property type="term" value="P:gamma-aminobutyric acid signaling pathway"/>
    <property type="evidence" value="ECO:0007669"/>
    <property type="project" value="TreeGrafter"/>
</dbReference>
<evidence type="ECO:0000256" key="1">
    <source>
        <dbReference type="ARBA" id="ARBA00004141"/>
    </source>
</evidence>
<feature type="signal peptide" evidence="11">
    <location>
        <begin position="1"/>
        <end position="22"/>
    </location>
</feature>
<dbReference type="OrthoDB" id="5597995at2759"/>
<dbReference type="STRING" id="1754192.A0A1Y1WP94"/>
<feature type="transmembrane region" description="Helical" evidence="10">
    <location>
        <begin position="899"/>
        <end position="921"/>
    </location>
</feature>
<feature type="transmembrane region" description="Helical" evidence="10">
    <location>
        <begin position="1045"/>
        <end position="1064"/>
    </location>
</feature>
<evidence type="ECO:0000313" key="14">
    <source>
        <dbReference type="Proteomes" id="UP000193944"/>
    </source>
</evidence>
<comment type="subcellular location">
    <subcellularLocation>
        <location evidence="1">Membrane</location>
        <topology evidence="1">Multi-pass membrane protein</topology>
    </subcellularLocation>
</comment>
<keyword evidence="14" id="KW-1185">Reference proteome</keyword>
<dbReference type="GO" id="GO:0004965">
    <property type="term" value="F:G protein-coupled GABA receptor activity"/>
    <property type="evidence" value="ECO:0007669"/>
    <property type="project" value="InterPro"/>
</dbReference>
<evidence type="ECO:0000256" key="10">
    <source>
        <dbReference type="SAM" id="Phobius"/>
    </source>
</evidence>
<dbReference type="GO" id="GO:0038039">
    <property type="term" value="C:G protein-coupled receptor heterodimeric complex"/>
    <property type="evidence" value="ECO:0007669"/>
    <property type="project" value="TreeGrafter"/>
</dbReference>
<proteinExistence type="predicted"/>
<evidence type="ECO:0000256" key="5">
    <source>
        <dbReference type="ARBA" id="ARBA00023136"/>
    </source>
</evidence>
<feature type="transmembrane region" description="Helical" evidence="10">
    <location>
        <begin position="1106"/>
        <end position="1125"/>
    </location>
</feature>
<evidence type="ECO:0000313" key="13">
    <source>
        <dbReference type="EMBL" id="ORX75340.1"/>
    </source>
</evidence>
<evidence type="ECO:0000256" key="8">
    <source>
        <dbReference type="ARBA" id="ARBA00023224"/>
    </source>
</evidence>
<dbReference type="PANTHER" id="PTHR10519:SF20">
    <property type="entry name" value="G-PROTEIN COUPLED RECEPTOR 156-RELATED"/>
    <property type="match status" value="1"/>
</dbReference>
<feature type="transmembrane region" description="Helical" evidence="10">
    <location>
        <begin position="998"/>
        <end position="1018"/>
    </location>
</feature>
<dbReference type="Proteomes" id="UP000193944">
    <property type="component" value="Unassembled WGS sequence"/>
</dbReference>
<reference evidence="13 14" key="2">
    <citation type="submission" date="2016-08" db="EMBL/GenBank/DDBJ databases">
        <title>Pervasive Adenine N6-methylation of Active Genes in Fungi.</title>
        <authorList>
            <consortium name="DOE Joint Genome Institute"/>
            <person name="Mondo S.J."/>
            <person name="Dannebaum R.O."/>
            <person name="Kuo R.C."/>
            <person name="Labutti K."/>
            <person name="Haridas S."/>
            <person name="Kuo A."/>
            <person name="Salamov A."/>
            <person name="Ahrendt S.R."/>
            <person name="Lipzen A."/>
            <person name="Sullivan W."/>
            <person name="Andreopoulos W.B."/>
            <person name="Clum A."/>
            <person name="Lindquist E."/>
            <person name="Daum C."/>
            <person name="Ramamoorthy G.K."/>
            <person name="Gryganskyi A."/>
            <person name="Culley D."/>
            <person name="Magnuson J.K."/>
            <person name="James T.Y."/>
            <person name="O'Malley M.A."/>
            <person name="Stajich J.E."/>
            <person name="Spatafora J.W."/>
            <person name="Visel A."/>
            <person name="Grigoriev I.V."/>
        </authorList>
    </citation>
    <scope>NUCLEOTIDE SEQUENCE [LARGE SCALE GENOMIC DNA]</scope>
    <source>
        <strain evidence="13 14">S4</strain>
    </source>
</reference>
<keyword evidence="11" id="KW-0732">Signal</keyword>